<dbReference type="PANTHER" id="PTHR47510">
    <property type="entry name" value="REVERSE TRANSCRIPTASE DOMAIN-CONTAINING PROTEIN"/>
    <property type="match status" value="1"/>
</dbReference>
<sequence>MKCFERLVMAHINNILPDTLDPLQFAYRLNRSTDDEVSIALHTALSHLDKRNTYVRMLFIDYNSAFNTIVPTKLITKLRTLGLNTFPHNWILDFLTGLAQVVRVGNNTSTRLPRPSGECT</sequence>
<reference evidence="2" key="1">
    <citation type="journal article" date="2014" name="Nat. Commun.">
        <title>The rainbow trout genome provides novel insights into evolution after whole-genome duplication in vertebrates.</title>
        <authorList>
            <person name="Berthelot C."/>
            <person name="Brunet F."/>
            <person name="Chalopin D."/>
            <person name="Juanchich A."/>
            <person name="Bernard M."/>
            <person name="Noel B."/>
            <person name="Bento P."/>
            <person name="Da Silva C."/>
            <person name="Labadie K."/>
            <person name="Alberti A."/>
            <person name="Aury J.M."/>
            <person name="Louis A."/>
            <person name="Dehais P."/>
            <person name="Bardou P."/>
            <person name="Montfort J."/>
            <person name="Klopp C."/>
            <person name="Cabau C."/>
            <person name="Gaspin C."/>
            <person name="Thorgaard G.H."/>
            <person name="Boussaha M."/>
            <person name="Quillet E."/>
            <person name="Guyomard R."/>
            <person name="Galiana D."/>
            <person name="Bobe J."/>
            <person name="Volff J.N."/>
            <person name="Genet C."/>
            <person name="Wincker P."/>
            <person name="Jaillon O."/>
            <person name="Roest Crollius H."/>
            <person name="Guiguen Y."/>
        </authorList>
    </citation>
    <scope>NUCLEOTIDE SEQUENCE [LARGE SCALE GENOMIC DNA]</scope>
</reference>
<dbReference type="Proteomes" id="UP000193380">
    <property type="component" value="Unassembled WGS sequence"/>
</dbReference>
<evidence type="ECO:0000259" key="1">
    <source>
        <dbReference type="Pfam" id="PF00078"/>
    </source>
</evidence>
<feature type="domain" description="Reverse transcriptase" evidence="1">
    <location>
        <begin position="2"/>
        <end position="108"/>
    </location>
</feature>
<reference evidence="2" key="2">
    <citation type="submission" date="2014-03" db="EMBL/GenBank/DDBJ databases">
        <authorList>
            <person name="Genoscope - CEA"/>
        </authorList>
    </citation>
    <scope>NUCLEOTIDE SEQUENCE</scope>
</reference>
<organism evidence="2 3">
    <name type="scientific">Oncorhynchus mykiss</name>
    <name type="common">Rainbow trout</name>
    <name type="synonym">Salmo gairdneri</name>
    <dbReference type="NCBI Taxonomy" id="8022"/>
    <lineage>
        <taxon>Eukaryota</taxon>
        <taxon>Metazoa</taxon>
        <taxon>Chordata</taxon>
        <taxon>Craniata</taxon>
        <taxon>Vertebrata</taxon>
        <taxon>Euteleostomi</taxon>
        <taxon>Actinopterygii</taxon>
        <taxon>Neopterygii</taxon>
        <taxon>Teleostei</taxon>
        <taxon>Protacanthopterygii</taxon>
        <taxon>Salmoniformes</taxon>
        <taxon>Salmonidae</taxon>
        <taxon>Salmoninae</taxon>
        <taxon>Oncorhynchus</taxon>
    </lineage>
</organism>
<evidence type="ECO:0000313" key="2">
    <source>
        <dbReference type="EMBL" id="CDQ61111.1"/>
    </source>
</evidence>
<name>A0A060W242_ONCMY</name>
<dbReference type="EMBL" id="FR904368">
    <property type="protein sequence ID" value="CDQ61111.1"/>
    <property type="molecule type" value="Genomic_DNA"/>
</dbReference>
<proteinExistence type="predicted"/>
<gene>
    <name evidence="2" type="ORF">GSONMT00064512001</name>
</gene>
<dbReference type="STRING" id="8022.A0A060W242"/>
<accession>A0A060W242</accession>
<dbReference type="PANTHER" id="PTHR47510:SF3">
    <property type="entry name" value="ENDO_EXONUCLEASE_PHOSPHATASE DOMAIN-CONTAINING PROTEIN"/>
    <property type="match status" value="1"/>
</dbReference>
<dbReference type="InterPro" id="IPR000477">
    <property type="entry name" value="RT_dom"/>
</dbReference>
<protein>
    <recommendedName>
        <fullName evidence="1">Reverse transcriptase domain-containing protein</fullName>
    </recommendedName>
</protein>
<dbReference type="AlphaFoldDB" id="A0A060W242"/>
<dbReference type="PaxDb" id="8022-A0A060W242"/>
<dbReference type="Pfam" id="PF00078">
    <property type="entry name" value="RVT_1"/>
    <property type="match status" value="1"/>
</dbReference>
<evidence type="ECO:0000313" key="3">
    <source>
        <dbReference type="Proteomes" id="UP000193380"/>
    </source>
</evidence>